<dbReference type="GO" id="GO:0070552">
    <property type="term" value="C:BRISC complex"/>
    <property type="evidence" value="ECO:0007669"/>
    <property type="project" value="UniProtKB-UniRule"/>
</dbReference>
<dbReference type="GO" id="GO:0031593">
    <property type="term" value="F:polyubiquitin modification-dependent protein binding"/>
    <property type="evidence" value="ECO:0007669"/>
    <property type="project" value="UniProtKB-UniRule"/>
</dbReference>
<keyword evidence="10 15" id="KW-0156">Chromatin regulator</keyword>
<name>A0A0T6B468_9SCAR</name>
<keyword evidence="8 15" id="KW-0498">Mitosis</keyword>
<protein>
    <recommendedName>
        <fullName evidence="2 15">BRISC and BRCA1-A complex member 2</fullName>
    </recommendedName>
</protein>
<keyword evidence="7 15" id="KW-0227">DNA damage</keyword>
<organism evidence="16 17">
    <name type="scientific">Oryctes borbonicus</name>
    <dbReference type="NCBI Taxonomy" id="1629725"/>
    <lineage>
        <taxon>Eukaryota</taxon>
        <taxon>Metazoa</taxon>
        <taxon>Ecdysozoa</taxon>
        <taxon>Arthropoda</taxon>
        <taxon>Hexapoda</taxon>
        <taxon>Insecta</taxon>
        <taxon>Pterygota</taxon>
        <taxon>Neoptera</taxon>
        <taxon>Endopterygota</taxon>
        <taxon>Coleoptera</taxon>
        <taxon>Polyphaga</taxon>
        <taxon>Scarabaeiformia</taxon>
        <taxon>Scarabaeidae</taxon>
        <taxon>Dynastinae</taxon>
        <taxon>Oryctes</taxon>
    </lineage>
</organism>
<evidence type="ECO:0000256" key="12">
    <source>
        <dbReference type="ARBA" id="ARBA00023242"/>
    </source>
</evidence>
<gene>
    <name evidence="16" type="ORF">AMK59_4801</name>
</gene>
<dbReference type="InterPro" id="IPR010358">
    <property type="entry name" value="BRE"/>
</dbReference>
<dbReference type="GO" id="GO:0070531">
    <property type="term" value="C:BRCA1-A complex"/>
    <property type="evidence" value="ECO:0007669"/>
    <property type="project" value="UniProtKB-UniRule"/>
</dbReference>
<keyword evidence="13 15" id="KW-0131">Cell cycle</keyword>
<comment type="caution">
    <text evidence="16">The sequence shown here is derived from an EMBL/GenBank/DDBJ whole genome shotgun (WGS) entry which is preliminary data.</text>
</comment>
<dbReference type="AlphaFoldDB" id="A0A0T6B468"/>
<evidence type="ECO:0000256" key="7">
    <source>
        <dbReference type="ARBA" id="ARBA00022763"/>
    </source>
</evidence>
<dbReference type="PANTHER" id="PTHR15189:SF7">
    <property type="entry name" value="BRISC AND BRCA1-A COMPLEX MEMBER 2"/>
    <property type="match status" value="1"/>
</dbReference>
<evidence type="ECO:0000256" key="3">
    <source>
        <dbReference type="ARBA" id="ARBA00022490"/>
    </source>
</evidence>
<keyword evidence="6" id="KW-0677">Repeat</keyword>
<dbReference type="GO" id="GO:0006915">
    <property type="term" value="P:apoptotic process"/>
    <property type="evidence" value="ECO:0007669"/>
    <property type="project" value="UniProtKB-UniRule"/>
</dbReference>
<comment type="subcellular location">
    <subcellularLocation>
        <location evidence="15">Cytoplasm</location>
    </subcellularLocation>
    <subcellularLocation>
        <location evidence="1 15">Nucleus</location>
    </subcellularLocation>
    <text evidence="15">Localizes at sites of DNA damage at double-strand breaks (DSBs).</text>
</comment>
<accession>A0A0T6B468</accession>
<comment type="subunit">
    <text evidence="15">Component of the ARISC complex. Component of the BRCA1-A complex. Component of the BRISC complex. Binds polyubiquitin.</text>
</comment>
<keyword evidence="3 15" id="KW-0963">Cytoplasm</keyword>
<keyword evidence="9 15" id="KW-0833">Ubl conjugation pathway</keyword>
<dbReference type="CDD" id="cd23665">
    <property type="entry name" value="BRE-like_insects"/>
    <property type="match status" value="1"/>
</dbReference>
<comment type="function">
    <text evidence="15">May play a role in homeostasis or cellular differentiation in cells of neural, epithelial and germline origins. May also act as a death receptor-associated anti-apoptotic protein, which inhibits the mitochondrial apoptotic pathway.</text>
</comment>
<dbReference type="PANTHER" id="PTHR15189">
    <property type="entry name" value="BRISC AND BRCA1-A COMPLEX MEMBER 2"/>
    <property type="match status" value="1"/>
</dbReference>
<dbReference type="GO" id="GO:0006302">
    <property type="term" value="P:double-strand break repair"/>
    <property type="evidence" value="ECO:0007669"/>
    <property type="project" value="UniProtKB-UniRule"/>
</dbReference>
<dbReference type="GO" id="GO:0010212">
    <property type="term" value="P:response to ionizing radiation"/>
    <property type="evidence" value="ECO:0007669"/>
    <property type="project" value="UniProtKB-UniRule"/>
</dbReference>
<evidence type="ECO:0000256" key="13">
    <source>
        <dbReference type="ARBA" id="ARBA00023306"/>
    </source>
</evidence>
<evidence type="ECO:0000313" key="17">
    <source>
        <dbReference type="Proteomes" id="UP000051574"/>
    </source>
</evidence>
<keyword evidence="12 15" id="KW-0539">Nucleus</keyword>
<dbReference type="GO" id="GO:0007095">
    <property type="term" value="P:mitotic G2 DNA damage checkpoint signaling"/>
    <property type="evidence" value="ECO:0007669"/>
    <property type="project" value="UniProtKB-UniRule"/>
</dbReference>
<dbReference type="GO" id="GO:0051301">
    <property type="term" value="P:cell division"/>
    <property type="evidence" value="ECO:0007669"/>
    <property type="project" value="UniProtKB-UniRule"/>
</dbReference>
<comment type="similarity">
    <text evidence="14 15">Belongs to the BABAM2 family.</text>
</comment>
<evidence type="ECO:0000313" key="16">
    <source>
        <dbReference type="EMBL" id="KRT82152.1"/>
    </source>
</evidence>
<dbReference type="GO" id="GO:0045739">
    <property type="term" value="P:positive regulation of DNA repair"/>
    <property type="evidence" value="ECO:0007669"/>
    <property type="project" value="UniProtKB-UniRule"/>
</dbReference>
<keyword evidence="17" id="KW-1185">Reference proteome</keyword>
<keyword evidence="5 15" id="KW-0053">Apoptosis</keyword>
<evidence type="ECO:0000256" key="8">
    <source>
        <dbReference type="ARBA" id="ARBA00022776"/>
    </source>
</evidence>
<proteinExistence type="inferred from homology"/>
<reference evidence="16 17" key="1">
    <citation type="submission" date="2015-09" db="EMBL/GenBank/DDBJ databases">
        <title>Draft genome of the scarab beetle Oryctes borbonicus.</title>
        <authorList>
            <person name="Meyer J.M."/>
            <person name="Markov G.V."/>
            <person name="Baskaran P."/>
            <person name="Herrmann M."/>
            <person name="Sommer R.J."/>
            <person name="Roedelsperger C."/>
        </authorList>
    </citation>
    <scope>NUCLEOTIDE SEQUENCE [LARGE SCALE GENOMIC DNA]</scope>
    <source>
        <strain evidence="16">OB123</strain>
        <tissue evidence="16">Whole animal</tissue>
    </source>
</reference>
<evidence type="ECO:0000256" key="1">
    <source>
        <dbReference type="ARBA" id="ARBA00004123"/>
    </source>
</evidence>
<keyword evidence="4 15" id="KW-0132">Cell division</keyword>
<dbReference type="Pfam" id="PF06113">
    <property type="entry name" value="BRE"/>
    <property type="match status" value="1"/>
</dbReference>
<evidence type="ECO:0000256" key="11">
    <source>
        <dbReference type="ARBA" id="ARBA00023204"/>
    </source>
</evidence>
<dbReference type="GO" id="GO:0006325">
    <property type="term" value="P:chromatin organization"/>
    <property type="evidence" value="ECO:0007669"/>
    <property type="project" value="UniProtKB-UniRule"/>
</dbReference>
<dbReference type="GO" id="GO:0005737">
    <property type="term" value="C:cytoplasm"/>
    <property type="evidence" value="ECO:0007669"/>
    <property type="project" value="UniProtKB-SubCell"/>
</dbReference>
<evidence type="ECO:0000256" key="4">
    <source>
        <dbReference type="ARBA" id="ARBA00022618"/>
    </source>
</evidence>
<evidence type="ECO:0000256" key="5">
    <source>
        <dbReference type="ARBA" id="ARBA00022703"/>
    </source>
</evidence>
<evidence type="ECO:0000256" key="9">
    <source>
        <dbReference type="ARBA" id="ARBA00022786"/>
    </source>
</evidence>
<dbReference type="EMBL" id="LJIG01009902">
    <property type="protein sequence ID" value="KRT82152.1"/>
    <property type="molecule type" value="Genomic_DNA"/>
</dbReference>
<evidence type="ECO:0000256" key="2">
    <source>
        <dbReference type="ARBA" id="ARBA00019438"/>
    </source>
</evidence>
<comment type="domain">
    <text evidence="15">Contains 2 ubiquitin-conjugating enzyme family-like (UEV-like) regions. These regions lack the critical Cys residues required for ubiquitination but retain the ability to bind ubiquitin.</text>
</comment>
<evidence type="ECO:0000256" key="15">
    <source>
        <dbReference type="RuleBase" id="RU368019"/>
    </source>
</evidence>
<sequence length="385" mass="45259">MMENFTNEDILIRYPPCLRDNIQQLWTNGQIGVSCTYIQINLPPKKLDYNYDIDNGNTFTLNIPYAGKNLQWEVLFNDEDPTLAPDFDIINDTFLTDPAIDTISKHLPTLTNWDVKNSKCLVNVVREMLVLYKRYQLEKLKNEPKFIGIQDEYKRIKDELKLTDDDIELFVENNMMNILLSLKLDFSNLPIYIQESYFGEDVVLLNPGFDTATLKISFLTNRVTSYLQLSPRLEKVFGDYTTLHIPPYKKNDDMVEYIQLIYQMIDDKITQINEHFKLKEEYFSILLSLHGLKVLEYDNISFNAGWFLCELDNFYFVVHISIGNKFPQEKPGLVLRSIYNKKTNGEPQSLKVNNYPYSPQFRPEEMVNKMMKHVQDFVPTFKTFT</sequence>
<keyword evidence="11 15" id="KW-0234">DNA repair</keyword>
<dbReference type="OrthoDB" id="538811at2759"/>
<evidence type="ECO:0000256" key="14">
    <source>
        <dbReference type="ARBA" id="ARBA00025766"/>
    </source>
</evidence>
<evidence type="ECO:0000256" key="10">
    <source>
        <dbReference type="ARBA" id="ARBA00022853"/>
    </source>
</evidence>
<evidence type="ECO:0000256" key="6">
    <source>
        <dbReference type="ARBA" id="ARBA00022737"/>
    </source>
</evidence>
<dbReference type="Proteomes" id="UP000051574">
    <property type="component" value="Unassembled WGS sequence"/>
</dbReference>